<dbReference type="PROSITE" id="PS50088">
    <property type="entry name" value="ANK_REPEAT"/>
    <property type="match status" value="1"/>
</dbReference>
<keyword evidence="4" id="KW-1185">Reference proteome</keyword>
<reference evidence="5" key="1">
    <citation type="submission" date="2025-08" db="UniProtKB">
        <authorList>
            <consortium name="RefSeq"/>
        </authorList>
    </citation>
    <scope>IDENTIFICATION</scope>
    <source>
        <tissue evidence="5">Testes</tissue>
    </source>
</reference>
<accession>A0ABM0LYP4</accession>
<protein>
    <submittedName>
        <fullName evidence="5">Ankyrin repeat domain-containing protein 18B-like</fullName>
    </submittedName>
</protein>
<evidence type="ECO:0000313" key="4">
    <source>
        <dbReference type="Proteomes" id="UP000694865"/>
    </source>
</evidence>
<dbReference type="InterPro" id="IPR051070">
    <property type="entry name" value="NF-kappa-B_inhibitor"/>
</dbReference>
<keyword evidence="2 3" id="KW-0040">ANK repeat</keyword>
<organism evidence="4 5">
    <name type="scientific">Saccoglossus kowalevskii</name>
    <name type="common">Acorn worm</name>
    <dbReference type="NCBI Taxonomy" id="10224"/>
    <lineage>
        <taxon>Eukaryota</taxon>
        <taxon>Metazoa</taxon>
        <taxon>Hemichordata</taxon>
        <taxon>Enteropneusta</taxon>
        <taxon>Harrimaniidae</taxon>
        <taxon>Saccoglossus</taxon>
    </lineage>
</organism>
<evidence type="ECO:0000313" key="5">
    <source>
        <dbReference type="RefSeq" id="XP_006812885.1"/>
    </source>
</evidence>
<gene>
    <name evidence="5" type="primary">LOC102805951</name>
</gene>
<evidence type="ECO:0000256" key="1">
    <source>
        <dbReference type="ARBA" id="ARBA00022737"/>
    </source>
</evidence>
<evidence type="ECO:0000256" key="3">
    <source>
        <dbReference type="PROSITE-ProRule" id="PRU00023"/>
    </source>
</evidence>
<keyword evidence="1" id="KW-0677">Repeat</keyword>
<dbReference type="SMART" id="SM00248">
    <property type="entry name" value="ANK"/>
    <property type="match status" value="3"/>
</dbReference>
<dbReference type="PANTHER" id="PTHR46680:SF3">
    <property type="entry name" value="NF-KAPPA-B INHIBITOR CACTUS"/>
    <property type="match status" value="1"/>
</dbReference>
<sequence>MAGRLFDAVTGTRFAEVKLLLDLHVNVDCKNILGQTPLFVTLQIDDEGKRDKMFRYLVRRGAEVLEEDYRQKTLFQYTCELGRVKQATRILDQVGAGSVNLNGRDLDGNTALLYAVKSKNIEIVKMLVEMLRFYHMTVDLVDNDGCTPLIHAKKLGLSEISDILLRDGRANAHIADNISRFNAYEWEEHTKERLKREARDEKEKQKVQNLIFPKVGQVQAKKKQILDLMV</sequence>
<dbReference type="Proteomes" id="UP000694865">
    <property type="component" value="Unplaced"/>
</dbReference>
<dbReference type="Gene3D" id="1.25.40.20">
    <property type="entry name" value="Ankyrin repeat-containing domain"/>
    <property type="match status" value="1"/>
</dbReference>
<feature type="repeat" description="ANK" evidence="3">
    <location>
        <begin position="107"/>
        <end position="129"/>
    </location>
</feature>
<name>A0ABM0LYP4_SACKO</name>
<dbReference type="Pfam" id="PF12796">
    <property type="entry name" value="Ank_2"/>
    <property type="match status" value="1"/>
</dbReference>
<dbReference type="SUPFAM" id="SSF48403">
    <property type="entry name" value="Ankyrin repeat"/>
    <property type="match status" value="1"/>
</dbReference>
<proteinExistence type="predicted"/>
<dbReference type="GeneID" id="102805951"/>
<dbReference type="InterPro" id="IPR036770">
    <property type="entry name" value="Ankyrin_rpt-contain_sf"/>
</dbReference>
<dbReference type="InterPro" id="IPR002110">
    <property type="entry name" value="Ankyrin_rpt"/>
</dbReference>
<dbReference type="PANTHER" id="PTHR46680">
    <property type="entry name" value="NF-KAPPA-B INHIBITOR ALPHA"/>
    <property type="match status" value="1"/>
</dbReference>
<evidence type="ECO:0000256" key="2">
    <source>
        <dbReference type="ARBA" id="ARBA00023043"/>
    </source>
</evidence>
<dbReference type="RefSeq" id="XP_006812885.1">
    <property type="nucleotide sequence ID" value="XM_006812822.1"/>
</dbReference>
<dbReference type="PROSITE" id="PS50297">
    <property type="entry name" value="ANK_REP_REGION"/>
    <property type="match status" value="1"/>
</dbReference>